<dbReference type="GO" id="GO:0000470">
    <property type="term" value="P:maturation of LSU-rRNA"/>
    <property type="evidence" value="ECO:0007669"/>
    <property type="project" value="TreeGrafter"/>
</dbReference>
<feature type="compositionally biased region" description="Basic and acidic residues" evidence="2">
    <location>
        <begin position="148"/>
        <end position="168"/>
    </location>
</feature>
<gene>
    <name evidence="3" type="ORF">TAPDE_001965</name>
</gene>
<evidence type="ECO:0008006" key="5">
    <source>
        <dbReference type="Google" id="ProtNLM"/>
    </source>
</evidence>
<dbReference type="PANTHER" id="PTHR13245:SF14">
    <property type="entry name" value="RRP15-LIKE PROTEIN"/>
    <property type="match status" value="1"/>
</dbReference>
<dbReference type="Proteomes" id="UP000013776">
    <property type="component" value="Unassembled WGS sequence"/>
</dbReference>
<organism evidence="3 4">
    <name type="scientific">Taphrina deformans (strain PYCC 5710 / ATCC 11124 / CBS 356.35 / IMI 108563 / JCM 9778 / NBRC 8474)</name>
    <name type="common">Peach leaf curl fungus</name>
    <name type="synonym">Lalaria deformans</name>
    <dbReference type="NCBI Taxonomy" id="1097556"/>
    <lineage>
        <taxon>Eukaryota</taxon>
        <taxon>Fungi</taxon>
        <taxon>Dikarya</taxon>
        <taxon>Ascomycota</taxon>
        <taxon>Taphrinomycotina</taxon>
        <taxon>Taphrinomycetes</taxon>
        <taxon>Taphrinales</taxon>
        <taxon>Taphrinaceae</taxon>
        <taxon>Taphrina</taxon>
    </lineage>
</organism>
<dbReference type="AlphaFoldDB" id="R4X8R6"/>
<dbReference type="GO" id="GO:0000460">
    <property type="term" value="P:maturation of 5.8S rRNA"/>
    <property type="evidence" value="ECO:0007669"/>
    <property type="project" value="TreeGrafter"/>
</dbReference>
<accession>R4X8R6</accession>
<evidence type="ECO:0000256" key="1">
    <source>
        <dbReference type="ARBA" id="ARBA00007462"/>
    </source>
</evidence>
<feature type="compositionally biased region" description="Polar residues" evidence="2">
    <location>
        <begin position="20"/>
        <end position="36"/>
    </location>
</feature>
<dbReference type="InterPro" id="IPR012459">
    <property type="entry name" value="Rrp15"/>
</dbReference>
<feature type="region of interest" description="Disordered" evidence="2">
    <location>
        <begin position="212"/>
        <end position="241"/>
    </location>
</feature>
<feature type="region of interest" description="Disordered" evidence="2">
    <location>
        <begin position="1"/>
        <end position="105"/>
    </location>
</feature>
<dbReference type="VEuPathDB" id="FungiDB:TAPDE_001965"/>
<feature type="region of interest" description="Disordered" evidence="2">
    <location>
        <begin position="140"/>
        <end position="178"/>
    </location>
</feature>
<comment type="similarity">
    <text evidence="1">Belongs to the RRP15 family.</text>
</comment>
<proteinExistence type="inferred from homology"/>
<dbReference type="OrthoDB" id="20949at2759"/>
<evidence type="ECO:0000256" key="2">
    <source>
        <dbReference type="SAM" id="MobiDB-lite"/>
    </source>
</evidence>
<feature type="compositionally biased region" description="Acidic residues" evidence="2">
    <location>
        <begin position="53"/>
        <end position="91"/>
    </location>
</feature>
<dbReference type="Pfam" id="PF07890">
    <property type="entry name" value="Rrp15p"/>
    <property type="match status" value="1"/>
</dbReference>
<dbReference type="EMBL" id="CAHR02000068">
    <property type="protein sequence ID" value="CCG82039.1"/>
    <property type="molecule type" value="Genomic_DNA"/>
</dbReference>
<dbReference type="PANTHER" id="PTHR13245">
    <property type="entry name" value="RRP15-LIKE PROTEIN"/>
    <property type="match status" value="1"/>
</dbReference>
<reference evidence="3 4" key="1">
    <citation type="journal article" date="2013" name="MBio">
        <title>Genome sequencing of the plant pathogen Taphrina deformans, the causal agent of peach leaf curl.</title>
        <authorList>
            <person name="Cisse O.H."/>
            <person name="Almeida J.M.G.C.F."/>
            <person name="Fonseca A."/>
            <person name="Kumar A.A."/>
            <person name="Salojaervi J."/>
            <person name="Overmyer K."/>
            <person name="Hauser P.M."/>
            <person name="Pagni M."/>
        </authorList>
    </citation>
    <scope>NUCLEOTIDE SEQUENCE [LARGE SCALE GENOMIC DNA]</scope>
    <source>
        <strain evidence="4">PYCC 5710 / ATCC 11124 / CBS 356.35 / IMI 108563 / JCM 9778 / NBRC 8474</strain>
    </source>
</reference>
<evidence type="ECO:0000313" key="4">
    <source>
        <dbReference type="Proteomes" id="UP000013776"/>
    </source>
</evidence>
<sequence>MGATKQVRVGQSQEDRSKLKPSQVTQTSNIFGPSLSNDDEVESDSDDHGNSEQEVDGDSADSASEGEEMDEDEDDDEFDVEAASEDDEDETVQVAGTKKRKKNDPTDFALAMQKILSSGLTSSNRKNPILARSLESKKLDDAAEDERLESKVRKQMTAEKRAKLDKNHNARVIGETDDEMARSIEKERGMRKVAQRGVVRLFNAIRAAQLAAQDGEGGDERDERTGLRVRQGAGVKKREVKAQELSKSSFLDLIKSGGR</sequence>
<protein>
    <recommendedName>
        <fullName evidence="5">Rrp15p-domain-containing protein</fullName>
    </recommendedName>
</protein>
<evidence type="ECO:0000313" key="3">
    <source>
        <dbReference type="EMBL" id="CCG82039.1"/>
    </source>
</evidence>
<dbReference type="eggNOG" id="KOG2974">
    <property type="taxonomic scope" value="Eukaryota"/>
</dbReference>
<keyword evidence="4" id="KW-1185">Reference proteome</keyword>
<dbReference type="GO" id="GO:0030687">
    <property type="term" value="C:preribosome, large subunit precursor"/>
    <property type="evidence" value="ECO:0007669"/>
    <property type="project" value="TreeGrafter"/>
</dbReference>
<comment type="caution">
    <text evidence="3">The sequence shown here is derived from an EMBL/GenBank/DDBJ whole genome shotgun (WGS) entry which is preliminary data.</text>
</comment>
<name>R4X8R6_TAPDE</name>
<dbReference type="STRING" id="1097556.R4X8R6"/>